<dbReference type="GO" id="GO:0003677">
    <property type="term" value="F:DNA binding"/>
    <property type="evidence" value="ECO:0007669"/>
    <property type="project" value="UniProtKB-KW"/>
</dbReference>
<feature type="domain" description="HTH gntR-type" evidence="4">
    <location>
        <begin position="11"/>
        <end position="79"/>
    </location>
</feature>
<dbReference type="InterPro" id="IPR036388">
    <property type="entry name" value="WH-like_DNA-bd_sf"/>
</dbReference>
<dbReference type="PROSITE" id="PS50949">
    <property type="entry name" value="HTH_GNTR"/>
    <property type="match status" value="1"/>
</dbReference>
<dbReference type="InterPro" id="IPR011711">
    <property type="entry name" value="GntR_C"/>
</dbReference>
<dbReference type="PANTHER" id="PTHR43537">
    <property type="entry name" value="TRANSCRIPTIONAL REGULATOR, GNTR FAMILY"/>
    <property type="match status" value="1"/>
</dbReference>
<keyword evidence="2" id="KW-0238">DNA-binding</keyword>
<dbReference type="Pfam" id="PF00392">
    <property type="entry name" value="GntR"/>
    <property type="match status" value="1"/>
</dbReference>
<accession>A0A5C4U339</accession>
<dbReference type="CDD" id="cd07377">
    <property type="entry name" value="WHTH_GntR"/>
    <property type="match status" value="1"/>
</dbReference>
<dbReference type="PANTHER" id="PTHR43537:SF43">
    <property type="entry name" value="GNTR-FAMILY TRANSCRIPTIONAL REGULATOR"/>
    <property type="match status" value="1"/>
</dbReference>
<reference evidence="5 6" key="1">
    <citation type="submission" date="2019-06" db="EMBL/GenBank/DDBJ databases">
        <authorList>
            <person name="Li J."/>
        </authorList>
    </citation>
    <scope>NUCLEOTIDE SEQUENCE [LARGE SCALE GENOMIC DNA]</scope>
    <source>
        <strain evidence="5 6">LMG 28165</strain>
    </source>
</reference>
<dbReference type="OrthoDB" id="7989071at2"/>
<evidence type="ECO:0000313" key="6">
    <source>
        <dbReference type="Proteomes" id="UP000312032"/>
    </source>
</evidence>
<dbReference type="EMBL" id="VDHJ01000011">
    <property type="protein sequence ID" value="TNL96071.1"/>
    <property type="molecule type" value="Genomic_DNA"/>
</dbReference>
<evidence type="ECO:0000256" key="2">
    <source>
        <dbReference type="ARBA" id="ARBA00023125"/>
    </source>
</evidence>
<dbReference type="PRINTS" id="PR00035">
    <property type="entry name" value="HTHGNTR"/>
</dbReference>
<comment type="caution">
    <text evidence="5">The sequence shown here is derived from an EMBL/GenBank/DDBJ whole genome shotgun (WGS) entry which is preliminary data.</text>
</comment>
<keyword evidence="6" id="KW-1185">Reference proteome</keyword>
<name>A0A5C4U339_9CORY</name>
<organism evidence="5 6">
    <name type="scientific">Corynebacterium tapiri</name>
    <dbReference type="NCBI Taxonomy" id="1448266"/>
    <lineage>
        <taxon>Bacteria</taxon>
        <taxon>Bacillati</taxon>
        <taxon>Actinomycetota</taxon>
        <taxon>Actinomycetes</taxon>
        <taxon>Mycobacteriales</taxon>
        <taxon>Corynebacteriaceae</taxon>
        <taxon>Corynebacterium</taxon>
    </lineage>
</organism>
<evidence type="ECO:0000256" key="3">
    <source>
        <dbReference type="ARBA" id="ARBA00023163"/>
    </source>
</evidence>
<dbReference type="InterPro" id="IPR036390">
    <property type="entry name" value="WH_DNA-bd_sf"/>
</dbReference>
<dbReference type="AlphaFoldDB" id="A0A5C4U339"/>
<dbReference type="SMART" id="SM00895">
    <property type="entry name" value="FCD"/>
    <property type="match status" value="1"/>
</dbReference>
<evidence type="ECO:0000313" key="5">
    <source>
        <dbReference type="EMBL" id="TNL96071.1"/>
    </source>
</evidence>
<dbReference type="InterPro" id="IPR008920">
    <property type="entry name" value="TF_FadR/GntR_C"/>
</dbReference>
<dbReference type="Gene3D" id="1.10.10.10">
    <property type="entry name" value="Winged helix-like DNA-binding domain superfamily/Winged helix DNA-binding domain"/>
    <property type="match status" value="1"/>
</dbReference>
<dbReference type="GO" id="GO:0003700">
    <property type="term" value="F:DNA-binding transcription factor activity"/>
    <property type="evidence" value="ECO:0007669"/>
    <property type="project" value="InterPro"/>
</dbReference>
<dbReference type="RefSeq" id="WP_139466094.1">
    <property type="nucleotide sequence ID" value="NZ_VDHJ01000011.1"/>
</dbReference>
<dbReference type="SUPFAM" id="SSF46785">
    <property type="entry name" value="Winged helix' DNA-binding domain"/>
    <property type="match status" value="1"/>
</dbReference>
<dbReference type="Gene3D" id="1.20.120.530">
    <property type="entry name" value="GntR ligand-binding domain-like"/>
    <property type="match status" value="1"/>
</dbReference>
<dbReference type="SUPFAM" id="SSF48008">
    <property type="entry name" value="GntR ligand-binding domain-like"/>
    <property type="match status" value="1"/>
</dbReference>
<dbReference type="SMART" id="SM00345">
    <property type="entry name" value="HTH_GNTR"/>
    <property type="match status" value="1"/>
</dbReference>
<keyword evidence="1" id="KW-0805">Transcription regulation</keyword>
<keyword evidence="3" id="KW-0804">Transcription</keyword>
<dbReference type="InterPro" id="IPR000524">
    <property type="entry name" value="Tscrpt_reg_HTH_GntR"/>
</dbReference>
<dbReference type="Pfam" id="PF07729">
    <property type="entry name" value="FCD"/>
    <property type="match status" value="1"/>
</dbReference>
<gene>
    <name evidence="5" type="ORF">FHE74_08555</name>
</gene>
<sequence>MTLPTPRRRPQSVTAAAVEDIKRYIREQHLRTGDPLPTESEICERLGYSRSSVREAIRILSTLDIVTVRHGHGTYVSGMSLEPLVNGLVFRTVLEADDSLGFLGNVVDAREALDLSLGAELARSVDGETVEQLNALVEKMRERIAHGEHFAEEDQAFHRLLVSRTANPLVRELSDAFWQVHDEVMPLLHMDVVSVADRQRSVEAHQAIVDAVEKGETEAYTAAVREHYAPLRSVIEARV</sequence>
<evidence type="ECO:0000256" key="1">
    <source>
        <dbReference type="ARBA" id="ARBA00023015"/>
    </source>
</evidence>
<proteinExistence type="predicted"/>
<evidence type="ECO:0000259" key="4">
    <source>
        <dbReference type="PROSITE" id="PS50949"/>
    </source>
</evidence>
<dbReference type="Proteomes" id="UP000312032">
    <property type="component" value="Unassembled WGS sequence"/>
</dbReference>
<protein>
    <submittedName>
        <fullName evidence="5">FadR family transcriptional regulator</fullName>
    </submittedName>
</protein>